<keyword evidence="5 6" id="KW-0378">Hydrolase</keyword>
<organism evidence="8 9">
    <name type="scientific">Aphanothece hegewaldii CCALA 016</name>
    <dbReference type="NCBI Taxonomy" id="2107694"/>
    <lineage>
        <taxon>Bacteria</taxon>
        <taxon>Bacillati</taxon>
        <taxon>Cyanobacteriota</taxon>
        <taxon>Cyanophyceae</taxon>
        <taxon>Oscillatoriophycideae</taxon>
        <taxon>Chroococcales</taxon>
        <taxon>Aphanothecaceae</taxon>
        <taxon>Aphanothece</taxon>
    </lineage>
</organism>
<dbReference type="Proteomes" id="UP000239001">
    <property type="component" value="Unassembled WGS sequence"/>
</dbReference>
<dbReference type="OrthoDB" id="46571at2"/>
<dbReference type="Gene3D" id="1.10.1520.10">
    <property type="entry name" value="Ribonuclease III domain"/>
    <property type="match status" value="1"/>
</dbReference>
<keyword evidence="4 6" id="KW-0255">Endonuclease</keyword>
<keyword evidence="6" id="KW-0460">Magnesium</keyword>
<dbReference type="InterPro" id="IPR000999">
    <property type="entry name" value="RNase_III_dom"/>
</dbReference>
<reference evidence="8 9" key="1">
    <citation type="submission" date="2018-03" db="EMBL/GenBank/DDBJ databases">
        <title>The ancient ancestry and fast evolution of plastids.</title>
        <authorList>
            <person name="Moore K.R."/>
            <person name="Magnabosco C."/>
            <person name="Momper L."/>
            <person name="Gold D.A."/>
            <person name="Bosak T."/>
            <person name="Fournier G.P."/>
        </authorList>
    </citation>
    <scope>NUCLEOTIDE SEQUENCE [LARGE SCALE GENOMIC DNA]</scope>
    <source>
        <strain evidence="8 9">CCALA 016</strain>
    </source>
</reference>
<evidence type="ECO:0000256" key="3">
    <source>
        <dbReference type="ARBA" id="ARBA00022722"/>
    </source>
</evidence>
<evidence type="ECO:0000256" key="2">
    <source>
        <dbReference type="ARBA" id="ARBA00022552"/>
    </source>
</evidence>
<comment type="subcellular location">
    <subcellularLocation>
        <location evidence="6">Cytoplasm</location>
    </subcellularLocation>
</comment>
<dbReference type="GO" id="GO:0019843">
    <property type="term" value="F:rRNA binding"/>
    <property type="evidence" value="ECO:0007669"/>
    <property type="project" value="UniProtKB-UniRule"/>
</dbReference>
<keyword evidence="3 6" id="KW-0540">Nuclease</keyword>
<comment type="caution">
    <text evidence="8">The sequence shown here is derived from an EMBL/GenBank/DDBJ whole genome shotgun (WGS) entry which is preliminary data.</text>
</comment>
<keyword evidence="9" id="KW-1185">Reference proteome</keyword>
<reference evidence="8 9" key="2">
    <citation type="submission" date="2018-03" db="EMBL/GenBank/DDBJ databases">
        <authorList>
            <person name="Keele B.F."/>
        </authorList>
    </citation>
    <scope>NUCLEOTIDE SEQUENCE [LARGE SCALE GENOMIC DNA]</scope>
    <source>
        <strain evidence="8 9">CCALA 016</strain>
    </source>
</reference>
<feature type="active site" evidence="6">
    <location>
        <position position="35"/>
    </location>
</feature>
<dbReference type="AlphaFoldDB" id="A0A2T1LX87"/>
<evidence type="ECO:0000256" key="1">
    <source>
        <dbReference type="ARBA" id="ARBA00022517"/>
    </source>
</evidence>
<dbReference type="PANTHER" id="PTHR34276:SF1">
    <property type="entry name" value="MINI-RIBONUCLEASE 3"/>
    <property type="match status" value="1"/>
</dbReference>
<accession>A0A2T1LX87</accession>
<evidence type="ECO:0000313" key="9">
    <source>
        <dbReference type="Proteomes" id="UP000239001"/>
    </source>
</evidence>
<keyword evidence="6" id="KW-0699">rRNA-binding</keyword>
<dbReference type="EMBL" id="PXOH01000012">
    <property type="protein sequence ID" value="PSF36799.1"/>
    <property type="molecule type" value="Genomic_DNA"/>
</dbReference>
<evidence type="ECO:0000313" key="8">
    <source>
        <dbReference type="EMBL" id="PSF36799.1"/>
    </source>
</evidence>
<dbReference type="GO" id="GO:0004525">
    <property type="term" value="F:ribonuclease III activity"/>
    <property type="evidence" value="ECO:0007669"/>
    <property type="project" value="InterPro"/>
</dbReference>
<dbReference type="SUPFAM" id="SSF69065">
    <property type="entry name" value="RNase III domain-like"/>
    <property type="match status" value="1"/>
</dbReference>
<protein>
    <recommendedName>
        <fullName evidence="6">Mini-ribonuclease 3</fullName>
        <shortName evidence="6">Mini-3</shortName>
        <shortName evidence="6">Mini-RNase 3</shortName>
        <ecNumber evidence="6">3.1.26.-</ecNumber>
    </recommendedName>
    <alternativeName>
        <fullName evidence="6">Mini-RNase III</fullName>
        <shortName evidence="6">Mini-III</shortName>
    </alternativeName>
</protein>
<dbReference type="GO" id="GO:0005737">
    <property type="term" value="C:cytoplasm"/>
    <property type="evidence" value="ECO:0007669"/>
    <property type="project" value="UniProtKB-SubCell"/>
</dbReference>
<dbReference type="CDD" id="cd00593">
    <property type="entry name" value="RIBOc"/>
    <property type="match status" value="1"/>
</dbReference>
<dbReference type="SMART" id="SM00535">
    <property type="entry name" value="RIBOc"/>
    <property type="match status" value="1"/>
</dbReference>
<keyword evidence="6" id="KW-0694">RNA-binding</keyword>
<evidence type="ECO:0000256" key="4">
    <source>
        <dbReference type="ARBA" id="ARBA00022759"/>
    </source>
</evidence>
<name>A0A2T1LX87_9CHRO</name>
<dbReference type="HAMAP" id="MF_01468">
    <property type="entry name" value="RNase_Mini_III"/>
    <property type="match status" value="1"/>
</dbReference>
<keyword evidence="2 6" id="KW-0698">rRNA processing</keyword>
<dbReference type="GO" id="GO:0006364">
    <property type="term" value="P:rRNA processing"/>
    <property type="evidence" value="ECO:0007669"/>
    <property type="project" value="UniProtKB-UniRule"/>
</dbReference>
<dbReference type="EC" id="3.1.26.-" evidence="6"/>
<dbReference type="Pfam" id="PF00636">
    <property type="entry name" value="Ribonuclease_3"/>
    <property type="match status" value="1"/>
</dbReference>
<proteinExistence type="inferred from homology"/>
<feature type="domain" description="RNase III" evidence="7">
    <location>
        <begin position="5"/>
        <end position="137"/>
    </location>
</feature>
<evidence type="ECO:0000259" key="7">
    <source>
        <dbReference type="SMART" id="SM00535"/>
    </source>
</evidence>
<comment type="function">
    <text evidence="6">Involved in correct processing of both the 5' and 3' ends of 23S rRNA precursor. Processes 30S rRNA precursor transcript even in absence of ribonuclease 3 (Rnc); Rnc processes 30S rRNA into smaller rRNA precursors.</text>
</comment>
<sequence length="138" mass="15875">MDDSDLLRLQFILRVEKSAIPVAQLSPTSLAYIGDAVYELYIRTHFLLPPKKISDYHNQVVSKVRAETQAAYLQELEPYLTESEQNVIRRGRNGAKREPKRLSPQLYQQASSLETLIGYLYLSDPQRLKQLLGKLKLD</sequence>
<gene>
    <name evidence="6" type="primary">mrnC</name>
    <name evidence="8" type="ORF">C7H19_12580</name>
</gene>
<comment type="cofactor">
    <cofactor evidence="6">
        <name>Mg(2+)</name>
        <dbReference type="ChEBI" id="CHEBI:18420"/>
    </cofactor>
</comment>
<evidence type="ECO:0000256" key="5">
    <source>
        <dbReference type="ARBA" id="ARBA00022801"/>
    </source>
</evidence>
<keyword evidence="6" id="KW-0963">Cytoplasm</keyword>
<dbReference type="InterPro" id="IPR008226">
    <property type="entry name" value="Mini3_fam"/>
</dbReference>
<dbReference type="PIRSF" id="PIRSF005520">
    <property type="entry name" value="UCP005520"/>
    <property type="match status" value="1"/>
</dbReference>
<keyword evidence="1 6" id="KW-0690">Ribosome biogenesis</keyword>
<dbReference type="InterPro" id="IPR036389">
    <property type="entry name" value="RNase_III_sf"/>
</dbReference>
<comment type="subunit">
    <text evidence="6">Homodimer.</text>
</comment>
<evidence type="ECO:0000256" key="6">
    <source>
        <dbReference type="HAMAP-Rule" id="MF_01468"/>
    </source>
</evidence>
<comment type="similarity">
    <text evidence="6">Belongs to the MrnC RNase family.</text>
</comment>
<dbReference type="PANTHER" id="PTHR34276">
    <property type="entry name" value="MINI-RIBONUCLEASE 3"/>
    <property type="match status" value="1"/>
</dbReference>